<evidence type="ECO:0000313" key="2">
    <source>
        <dbReference type="Proteomes" id="UP000240621"/>
    </source>
</evidence>
<dbReference type="EMBL" id="PYGC01000006">
    <property type="protein sequence ID" value="PSK82415.1"/>
    <property type="molecule type" value="Genomic_DNA"/>
</dbReference>
<gene>
    <name evidence="1" type="ORF">CLV93_106163</name>
</gene>
<dbReference type="RefSeq" id="WP_153637055.1">
    <property type="nucleotide sequence ID" value="NZ_BLAU01000001.1"/>
</dbReference>
<organism evidence="1 2">
    <name type="scientific">Prolixibacter denitrificans</name>
    <dbReference type="NCBI Taxonomy" id="1541063"/>
    <lineage>
        <taxon>Bacteria</taxon>
        <taxon>Pseudomonadati</taxon>
        <taxon>Bacteroidota</taxon>
        <taxon>Bacteroidia</taxon>
        <taxon>Marinilabiliales</taxon>
        <taxon>Prolixibacteraceae</taxon>
        <taxon>Prolixibacter</taxon>
    </lineage>
</organism>
<name>A0A2P8CBT8_9BACT</name>
<protein>
    <submittedName>
        <fullName evidence="1">Uncharacterized protein</fullName>
    </submittedName>
</protein>
<comment type="caution">
    <text evidence="1">The sequence shown here is derived from an EMBL/GenBank/DDBJ whole genome shotgun (WGS) entry which is preliminary data.</text>
</comment>
<reference evidence="1 2" key="1">
    <citation type="submission" date="2018-03" db="EMBL/GenBank/DDBJ databases">
        <title>Genomic Encyclopedia of Archaeal and Bacterial Type Strains, Phase II (KMG-II): from individual species to whole genera.</title>
        <authorList>
            <person name="Goeker M."/>
        </authorList>
    </citation>
    <scope>NUCLEOTIDE SEQUENCE [LARGE SCALE GENOMIC DNA]</scope>
    <source>
        <strain evidence="1 2">DSM 27267</strain>
    </source>
</reference>
<sequence length="45" mass="5130">MAIVMSGPRSGLDTTRYAIHKPCPDSYRGFGYFFVKAKVQEEVFE</sequence>
<evidence type="ECO:0000313" key="1">
    <source>
        <dbReference type="EMBL" id="PSK82415.1"/>
    </source>
</evidence>
<dbReference type="Proteomes" id="UP000240621">
    <property type="component" value="Unassembled WGS sequence"/>
</dbReference>
<dbReference type="AlphaFoldDB" id="A0A2P8CBT8"/>
<accession>A0A2P8CBT8</accession>
<proteinExistence type="predicted"/>